<evidence type="ECO:0000256" key="1">
    <source>
        <dbReference type="ARBA" id="ARBA00004141"/>
    </source>
</evidence>
<dbReference type="OrthoDB" id="3934549at2759"/>
<dbReference type="EMBL" id="ML978124">
    <property type="protein sequence ID" value="KAF2100237.1"/>
    <property type="molecule type" value="Genomic_DNA"/>
</dbReference>
<evidence type="ECO:0000256" key="2">
    <source>
        <dbReference type="ARBA" id="ARBA00022692"/>
    </source>
</evidence>
<sequence>MRFPPPAVIATWPKPNYVHPQTRGPALLVVALIFMSLAIVCVALRVYLMVAAALFTVGVTVDIILADQLYGWDTHVWDLTAVKIIKGRQASLVGQTLFSFASGLAKASILLSYLRFAPDRSLFRHLIYASLGLVVACIMIYSVVLWTQCRPSSSYWDLYRMNRDCISEGPPLMAQSIITVLTDVLVYILPMPTLYSLGLPLFQRNALMILFGIGGVVIVAGIMRIYWTHYVVYETYDVTWNGFCLWIWTAVEVNLGVICGCIPSLRPLMFHQRFQVSAHGNHGSTMASLDRSMTQFATGTESVVDRFSSVGTVTTVTNNGDGTGALTSMTHMVDRIPKTTYGWWKECE</sequence>
<feature type="transmembrane region" description="Helical" evidence="6">
    <location>
        <begin position="207"/>
        <end position="226"/>
    </location>
</feature>
<gene>
    <name evidence="8" type="ORF">NA57DRAFT_64878</name>
</gene>
<dbReference type="GO" id="GO:0016020">
    <property type="term" value="C:membrane"/>
    <property type="evidence" value="ECO:0007669"/>
    <property type="project" value="UniProtKB-SubCell"/>
</dbReference>
<organism evidence="8 9">
    <name type="scientific">Rhizodiscina lignyota</name>
    <dbReference type="NCBI Taxonomy" id="1504668"/>
    <lineage>
        <taxon>Eukaryota</taxon>
        <taxon>Fungi</taxon>
        <taxon>Dikarya</taxon>
        <taxon>Ascomycota</taxon>
        <taxon>Pezizomycotina</taxon>
        <taxon>Dothideomycetes</taxon>
        <taxon>Pleosporomycetidae</taxon>
        <taxon>Aulographales</taxon>
        <taxon>Rhizodiscinaceae</taxon>
        <taxon>Rhizodiscina</taxon>
    </lineage>
</organism>
<evidence type="ECO:0000256" key="6">
    <source>
        <dbReference type="SAM" id="Phobius"/>
    </source>
</evidence>
<evidence type="ECO:0000313" key="9">
    <source>
        <dbReference type="Proteomes" id="UP000799772"/>
    </source>
</evidence>
<accession>A0A9P4IIG9</accession>
<protein>
    <recommendedName>
        <fullName evidence="7">Rhodopsin domain-containing protein</fullName>
    </recommendedName>
</protein>
<dbReference type="Pfam" id="PF20684">
    <property type="entry name" value="Fung_rhodopsin"/>
    <property type="match status" value="1"/>
</dbReference>
<feature type="transmembrane region" description="Helical" evidence="6">
    <location>
        <begin position="51"/>
        <end position="72"/>
    </location>
</feature>
<dbReference type="PANTHER" id="PTHR33048:SF129">
    <property type="entry name" value="INTEGRAL MEMBRANE PROTEIN-RELATED"/>
    <property type="match status" value="1"/>
</dbReference>
<evidence type="ECO:0000256" key="3">
    <source>
        <dbReference type="ARBA" id="ARBA00022989"/>
    </source>
</evidence>
<feature type="transmembrane region" description="Helical" evidence="6">
    <location>
        <begin position="26"/>
        <end position="44"/>
    </location>
</feature>
<dbReference type="InterPro" id="IPR052337">
    <property type="entry name" value="SAT4-like"/>
</dbReference>
<keyword evidence="3 6" id="KW-1133">Transmembrane helix</keyword>
<dbReference type="PANTHER" id="PTHR33048">
    <property type="entry name" value="PTH11-LIKE INTEGRAL MEMBRANE PROTEIN (AFU_ORTHOLOGUE AFUA_5G11245)"/>
    <property type="match status" value="1"/>
</dbReference>
<evidence type="ECO:0000313" key="8">
    <source>
        <dbReference type="EMBL" id="KAF2100237.1"/>
    </source>
</evidence>
<reference evidence="8" key="1">
    <citation type="journal article" date="2020" name="Stud. Mycol.">
        <title>101 Dothideomycetes genomes: a test case for predicting lifestyles and emergence of pathogens.</title>
        <authorList>
            <person name="Haridas S."/>
            <person name="Albert R."/>
            <person name="Binder M."/>
            <person name="Bloem J."/>
            <person name="Labutti K."/>
            <person name="Salamov A."/>
            <person name="Andreopoulos B."/>
            <person name="Baker S."/>
            <person name="Barry K."/>
            <person name="Bills G."/>
            <person name="Bluhm B."/>
            <person name="Cannon C."/>
            <person name="Castanera R."/>
            <person name="Culley D."/>
            <person name="Daum C."/>
            <person name="Ezra D."/>
            <person name="Gonzalez J."/>
            <person name="Henrissat B."/>
            <person name="Kuo A."/>
            <person name="Liang C."/>
            <person name="Lipzen A."/>
            <person name="Lutzoni F."/>
            <person name="Magnuson J."/>
            <person name="Mondo S."/>
            <person name="Nolan M."/>
            <person name="Ohm R."/>
            <person name="Pangilinan J."/>
            <person name="Park H.-J."/>
            <person name="Ramirez L."/>
            <person name="Alfaro M."/>
            <person name="Sun H."/>
            <person name="Tritt A."/>
            <person name="Yoshinaga Y."/>
            <person name="Zwiers L.-H."/>
            <person name="Turgeon B."/>
            <person name="Goodwin S."/>
            <person name="Spatafora J."/>
            <person name="Crous P."/>
            <person name="Grigoriev I."/>
        </authorList>
    </citation>
    <scope>NUCLEOTIDE SEQUENCE</scope>
    <source>
        <strain evidence="8">CBS 133067</strain>
    </source>
</reference>
<feature type="transmembrane region" description="Helical" evidence="6">
    <location>
        <begin position="172"/>
        <end position="195"/>
    </location>
</feature>
<keyword evidence="9" id="KW-1185">Reference proteome</keyword>
<comment type="caution">
    <text evidence="8">The sequence shown here is derived from an EMBL/GenBank/DDBJ whole genome shotgun (WGS) entry which is preliminary data.</text>
</comment>
<feature type="transmembrane region" description="Helical" evidence="6">
    <location>
        <begin position="92"/>
        <end position="114"/>
    </location>
</feature>
<keyword evidence="2 6" id="KW-0812">Transmembrane</keyword>
<evidence type="ECO:0000256" key="4">
    <source>
        <dbReference type="ARBA" id="ARBA00023136"/>
    </source>
</evidence>
<evidence type="ECO:0000259" key="7">
    <source>
        <dbReference type="Pfam" id="PF20684"/>
    </source>
</evidence>
<dbReference type="AlphaFoldDB" id="A0A9P4IIG9"/>
<evidence type="ECO:0000256" key="5">
    <source>
        <dbReference type="ARBA" id="ARBA00038359"/>
    </source>
</evidence>
<feature type="transmembrane region" description="Helical" evidence="6">
    <location>
        <begin position="246"/>
        <end position="265"/>
    </location>
</feature>
<keyword evidence="4 6" id="KW-0472">Membrane</keyword>
<dbReference type="InterPro" id="IPR049326">
    <property type="entry name" value="Rhodopsin_dom_fungi"/>
</dbReference>
<comment type="similarity">
    <text evidence="5">Belongs to the SAT4 family.</text>
</comment>
<comment type="subcellular location">
    <subcellularLocation>
        <location evidence="1">Membrane</location>
        <topology evidence="1">Multi-pass membrane protein</topology>
    </subcellularLocation>
</comment>
<feature type="transmembrane region" description="Helical" evidence="6">
    <location>
        <begin position="126"/>
        <end position="146"/>
    </location>
</feature>
<name>A0A9P4IIG9_9PEZI</name>
<dbReference type="Proteomes" id="UP000799772">
    <property type="component" value="Unassembled WGS sequence"/>
</dbReference>
<feature type="domain" description="Rhodopsin" evidence="7">
    <location>
        <begin position="47"/>
        <end position="269"/>
    </location>
</feature>
<proteinExistence type="inferred from homology"/>